<dbReference type="EMBL" id="JARGEQ010000024">
    <property type="protein sequence ID" value="MDF1585464.1"/>
    <property type="molecule type" value="Genomic_DNA"/>
</dbReference>
<gene>
    <name evidence="1" type="ORF">PZ740_03580</name>
</gene>
<proteinExistence type="predicted"/>
<dbReference type="RefSeq" id="WP_327787882.1">
    <property type="nucleotide sequence ID" value="NZ_JARGEQ010000024.1"/>
</dbReference>
<evidence type="ECO:0000313" key="2">
    <source>
        <dbReference type="Proteomes" id="UP001301140"/>
    </source>
</evidence>
<dbReference type="InterPro" id="IPR039570">
    <property type="entry name" value="AmiC_PBP1"/>
</dbReference>
<sequence length="382" mass="41572">MTAERERRRTEEPWRVGVLFSCSGPLALIEQTQLKGTLLAIDEINEAGGIDGREVVPVIYDPGSDDASFAAHAQRLMLDDQVSCIFGCYASSSRKAVLPVVERLDGLLWYPTLYEGFENSANVVYTGAAPNQNSLALCDYLLGRHGQRFFFVGSDYVYPRESNRVMRAFIETGGGEVVGEAYVPLNATRHDFVPIVRQLRQAAPDIVFSTVVGQATTFFYQCFAEAGLDSATMPIASLTTSETEVRAMGHDVARGHLTAASYFQGVAGSSNSDFLARFRKRFGDREPANMCAEAAYFQMHLFSRALAAAGTMESDVLRTCLADLELEAPQGPVRMASGSGHARLWTRIGRVDDAGEFEIIAEAGGPTPADPYLVSHGRNPTA</sequence>
<dbReference type="InterPro" id="IPR028082">
    <property type="entry name" value="Peripla_BP_I"/>
</dbReference>
<name>A0AAP3XPM2_9PROT</name>
<dbReference type="Pfam" id="PF13433">
    <property type="entry name" value="Peripla_BP_5"/>
    <property type="match status" value="1"/>
</dbReference>
<dbReference type="Gene3D" id="3.40.50.2300">
    <property type="match status" value="2"/>
</dbReference>
<evidence type="ECO:0000313" key="1">
    <source>
        <dbReference type="EMBL" id="MDF1585464.1"/>
    </source>
</evidence>
<dbReference type="GO" id="GO:0033218">
    <property type="term" value="F:amide binding"/>
    <property type="evidence" value="ECO:0007669"/>
    <property type="project" value="InterPro"/>
</dbReference>
<dbReference type="PANTHER" id="PTHR47628">
    <property type="match status" value="1"/>
</dbReference>
<protein>
    <submittedName>
        <fullName evidence="1">Transporter substrate-binding domain-containing protein</fullName>
    </submittedName>
</protein>
<organism evidence="1 2">
    <name type="scientific">Marinimicrococcus flavescens</name>
    <dbReference type="NCBI Taxonomy" id="3031815"/>
    <lineage>
        <taxon>Bacteria</taxon>
        <taxon>Pseudomonadati</taxon>
        <taxon>Pseudomonadota</taxon>
        <taxon>Alphaproteobacteria</taxon>
        <taxon>Geminicoccales</taxon>
        <taxon>Geminicoccaceae</taxon>
        <taxon>Marinimicrococcus</taxon>
    </lineage>
</organism>
<dbReference type="CDD" id="cd06357">
    <property type="entry name" value="PBP1_AmiC"/>
    <property type="match status" value="1"/>
</dbReference>
<dbReference type="PANTHER" id="PTHR47628:SF1">
    <property type="entry name" value="ALIPHATIC AMIDASE EXPRESSION-REGULATING PROTEIN"/>
    <property type="match status" value="1"/>
</dbReference>
<dbReference type="Proteomes" id="UP001301140">
    <property type="component" value="Unassembled WGS sequence"/>
</dbReference>
<comment type="caution">
    <text evidence="1">The sequence shown here is derived from an EMBL/GenBank/DDBJ whole genome shotgun (WGS) entry which is preliminary data.</text>
</comment>
<accession>A0AAP3XPM2</accession>
<dbReference type="SUPFAM" id="SSF53822">
    <property type="entry name" value="Periplasmic binding protein-like I"/>
    <property type="match status" value="1"/>
</dbReference>
<keyword evidence="2" id="KW-1185">Reference proteome</keyword>
<dbReference type="AlphaFoldDB" id="A0AAP3XPM2"/>
<reference evidence="1 2" key="1">
    <citation type="submission" date="2023-03" db="EMBL/GenBank/DDBJ databases">
        <title>YIM 152171 draft genome.</title>
        <authorList>
            <person name="Yang Z."/>
        </authorList>
    </citation>
    <scope>NUCLEOTIDE SEQUENCE [LARGE SCALE GENOMIC DNA]</scope>
    <source>
        <strain evidence="1 2">YIM 152171</strain>
    </source>
</reference>